<comment type="subcellular location">
    <subcellularLocation>
        <location evidence="1">Membrane</location>
        <topology evidence="1">Multi-pass membrane protein</topology>
    </subcellularLocation>
</comment>
<evidence type="ECO:0000256" key="6">
    <source>
        <dbReference type="SAM" id="MobiDB-lite"/>
    </source>
</evidence>
<feature type="transmembrane region" description="Helical" evidence="7">
    <location>
        <begin position="250"/>
        <end position="270"/>
    </location>
</feature>
<feature type="transmembrane region" description="Helical" evidence="7">
    <location>
        <begin position="96"/>
        <end position="117"/>
    </location>
</feature>
<dbReference type="InterPro" id="IPR052337">
    <property type="entry name" value="SAT4-like"/>
</dbReference>
<feature type="compositionally biased region" description="Low complexity" evidence="6">
    <location>
        <begin position="312"/>
        <end position="325"/>
    </location>
</feature>
<dbReference type="PANTHER" id="PTHR33048:SF155">
    <property type="entry name" value="INTEGRAL MEMBRANE PROTEIN"/>
    <property type="match status" value="1"/>
</dbReference>
<reference evidence="9 10" key="1">
    <citation type="journal article" date="2020" name="Genomics">
        <title>Complete, high-quality genomes from long-read metagenomic sequencing of two wolf lichen thalli reveals enigmatic genome architecture.</title>
        <authorList>
            <person name="McKenzie S.K."/>
            <person name="Walston R.F."/>
            <person name="Allen J.L."/>
        </authorList>
    </citation>
    <scope>NUCLEOTIDE SEQUENCE [LARGE SCALE GENOMIC DNA]</scope>
    <source>
        <strain evidence="9">WasteWater2</strain>
    </source>
</reference>
<evidence type="ECO:0000256" key="7">
    <source>
        <dbReference type="SAM" id="Phobius"/>
    </source>
</evidence>
<accession>A0A8H6G1U8</accession>
<dbReference type="RefSeq" id="XP_037168287.1">
    <property type="nucleotide sequence ID" value="XM_037304794.1"/>
</dbReference>
<keyword evidence="3 7" id="KW-1133">Transmembrane helix</keyword>
<dbReference type="Proteomes" id="UP000578531">
    <property type="component" value="Unassembled WGS sequence"/>
</dbReference>
<feature type="region of interest" description="Disordered" evidence="6">
    <location>
        <begin position="305"/>
        <end position="356"/>
    </location>
</feature>
<name>A0A8H6G1U8_9LECA</name>
<gene>
    <name evidence="9" type="ORF">HO173_002863</name>
</gene>
<feature type="domain" description="Rhodopsin" evidence="8">
    <location>
        <begin position="35"/>
        <end position="273"/>
    </location>
</feature>
<feature type="transmembrane region" description="Helical" evidence="7">
    <location>
        <begin position="213"/>
        <end position="230"/>
    </location>
</feature>
<protein>
    <recommendedName>
        <fullName evidence="8">Rhodopsin domain-containing protein</fullName>
    </recommendedName>
</protein>
<evidence type="ECO:0000313" key="10">
    <source>
        <dbReference type="Proteomes" id="UP000578531"/>
    </source>
</evidence>
<feature type="compositionally biased region" description="Polar residues" evidence="6">
    <location>
        <begin position="328"/>
        <end position="356"/>
    </location>
</feature>
<feature type="transmembrane region" description="Helical" evidence="7">
    <location>
        <begin position="20"/>
        <end position="39"/>
    </location>
</feature>
<dbReference type="GeneID" id="59284534"/>
<evidence type="ECO:0000256" key="3">
    <source>
        <dbReference type="ARBA" id="ARBA00022989"/>
    </source>
</evidence>
<proteinExistence type="inferred from homology"/>
<organism evidence="9 10">
    <name type="scientific">Letharia columbiana</name>
    <dbReference type="NCBI Taxonomy" id="112416"/>
    <lineage>
        <taxon>Eukaryota</taxon>
        <taxon>Fungi</taxon>
        <taxon>Dikarya</taxon>
        <taxon>Ascomycota</taxon>
        <taxon>Pezizomycotina</taxon>
        <taxon>Lecanoromycetes</taxon>
        <taxon>OSLEUM clade</taxon>
        <taxon>Lecanoromycetidae</taxon>
        <taxon>Lecanorales</taxon>
        <taxon>Lecanorineae</taxon>
        <taxon>Parmeliaceae</taxon>
        <taxon>Letharia</taxon>
    </lineage>
</organism>
<evidence type="ECO:0000313" key="9">
    <source>
        <dbReference type="EMBL" id="KAF6238991.1"/>
    </source>
</evidence>
<evidence type="ECO:0000256" key="5">
    <source>
        <dbReference type="ARBA" id="ARBA00038359"/>
    </source>
</evidence>
<comment type="similarity">
    <text evidence="5">Belongs to the SAT4 family.</text>
</comment>
<feature type="transmembrane region" description="Helical" evidence="7">
    <location>
        <begin position="129"/>
        <end position="151"/>
    </location>
</feature>
<feature type="transmembrane region" description="Helical" evidence="7">
    <location>
        <begin position="51"/>
        <end position="76"/>
    </location>
</feature>
<comment type="caution">
    <text evidence="9">The sequence shown here is derived from an EMBL/GenBank/DDBJ whole genome shotgun (WGS) entry which is preliminary data.</text>
</comment>
<feature type="transmembrane region" description="Helical" evidence="7">
    <location>
        <begin position="179"/>
        <end position="201"/>
    </location>
</feature>
<keyword evidence="4 7" id="KW-0472">Membrane</keyword>
<dbReference type="GO" id="GO:0016020">
    <property type="term" value="C:membrane"/>
    <property type="evidence" value="ECO:0007669"/>
    <property type="project" value="UniProtKB-SubCell"/>
</dbReference>
<dbReference type="AlphaFoldDB" id="A0A8H6G1U8"/>
<sequence>MDSLEPPAGGDQNRGPELVAVIWVFTALASFVVSLRLFTRVKILKETALDDVFTFLSLVLILVCTSVITASVSAGMGRHGYYLSPHQRIQATKLNYISNPFGIMAYSLPNLSVAIFLNRILRLPRLQKWLLYSVPIAQCVIAGISCVLLFAQCTPSRFLWDPAIPARCLSATVLTGYSYFVGAYSAFTDVFLAIIPAFAFWKLQMKPKTKLGLCFLMSTTAFAAICAIVKTSKLNELADLADFTYASVDLLIWAVVEADVIIIAACIPSLRPFALSVGQSLRDSNGKSRPKRAWYQQHSSDVPLALKPMVPGENGNGSNNSTEGGLSRASSTPPKVVQENQLKSYSRGISNHVQQS</sequence>
<evidence type="ECO:0000256" key="4">
    <source>
        <dbReference type="ARBA" id="ARBA00023136"/>
    </source>
</evidence>
<dbReference type="EMBL" id="JACCJC010000007">
    <property type="protein sequence ID" value="KAF6238991.1"/>
    <property type="molecule type" value="Genomic_DNA"/>
</dbReference>
<keyword evidence="10" id="KW-1185">Reference proteome</keyword>
<dbReference type="Pfam" id="PF20684">
    <property type="entry name" value="Fung_rhodopsin"/>
    <property type="match status" value="1"/>
</dbReference>
<evidence type="ECO:0000256" key="1">
    <source>
        <dbReference type="ARBA" id="ARBA00004141"/>
    </source>
</evidence>
<keyword evidence="2 7" id="KW-0812">Transmembrane</keyword>
<evidence type="ECO:0000256" key="2">
    <source>
        <dbReference type="ARBA" id="ARBA00022692"/>
    </source>
</evidence>
<dbReference type="OrthoDB" id="3923077at2759"/>
<dbReference type="InterPro" id="IPR049326">
    <property type="entry name" value="Rhodopsin_dom_fungi"/>
</dbReference>
<dbReference type="PANTHER" id="PTHR33048">
    <property type="entry name" value="PTH11-LIKE INTEGRAL MEMBRANE PROTEIN (AFU_ORTHOLOGUE AFUA_5G11245)"/>
    <property type="match status" value="1"/>
</dbReference>
<evidence type="ECO:0000259" key="8">
    <source>
        <dbReference type="Pfam" id="PF20684"/>
    </source>
</evidence>